<proteinExistence type="predicted"/>
<dbReference type="InterPro" id="IPR018957">
    <property type="entry name" value="Znf_C3HC4_RING-type"/>
</dbReference>
<comment type="subcellular location">
    <subcellularLocation>
        <location evidence="1">Endomembrane system</location>
        <topology evidence="1">Multi-pass membrane protein</topology>
    </subcellularLocation>
</comment>
<name>A0A6J8DG36_MYTCO</name>
<dbReference type="Pfam" id="PF06803">
    <property type="entry name" value="DUF1232"/>
    <property type="match status" value="1"/>
</dbReference>
<dbReference type="Gene3D" id="3.30.40.10">
    <property type="entry name" value="Zinc/RING finger domain, C3HC4 (zinc finger)"/>
    <property type="match status" value="1"/>
</dbReference>
<dbReference type="PROSITE" id="PS50089">
    <property type="entry name" value="ZF_RING_2"/>
    <property type="match status" value="1"/>
</dbReference>
<evidence type="ECO:0000256" key="7">
    <source>
        <dbReference type="ARBA" id="ARBA00022989"/>
    </source>
</evidence>
<dbReference type="EMBL" id="CACVKT020007420">
    <property type="protein sequence ID" value="CAC5407598.1"/>
    <property type="molecule type" value="Genomic_DNA"/>
</dbReference>
<sequence>MVEGIGDELIYALIVLLALIVPLVMYLIRLSHRQGLLSIHPDSAASVTATREVIGHDHPQHQQPRRNANDGSATCPICLNNAEYGVETNCGHCFCGRCIVTYWQHGSRWLGAIAFHELFYYFQVVVYLHIGSMHGSRWLGAIACPVCRQQVTLLLVNFTPEEINNQTEEKRNVSTRVNEYNRRFSGAPRPLMDYIRDLPTLLRHTYNEFFTVGGLIWMFRLRVIVCFLAALLYFISPLDIIPEAVFGVLGFLDDFFIILLLAIYVTLIYRHYDIDIIDNTLGIGHDIFRSLDSNIPDNTLDLPVGHDIFGSLDIDIPDNTLDIGHDIFGSLDSDIPDNTLGIGHDIFGSLDSDIPENTLGMGHDIFGSIDSNIPVNTLGIGHDIFGSLATTWILH</sequence>
<dbReference type="Pfam" id="PF00097">
    <property type="entry name" value="zf-C3HC4"/>
    <property type="match status" value="1"/>
</dbReference>
<feature type="transmembrane region" description="Helical" evidence="12">
    <location>
        <begin position="247"/>
        <end position="269"/>
    </location>
</feature>
<evidence type="ECO:0000256" key="3">
    <source>
        <dbReference type="ARBA" id="ARBA00022692"/>
    </source>
</evidence>
<dbReference type="PANTHER" id="PTHR22894">
    <property type="entry name" value="RING-TYPE DOMAIN-CONTAINING PROTEIN"/>
    <property type="match status" value="1"/>
</dbReference>
<evidence type="ECO:0000259" key="13">
    <source>
        <dbReference type="PROSITE" id="PS50089"/>
    </source>
</evidence>
<dbReference type="InterPro" id="IPR038896">
    <property type="entry name" value="RNF170"/>
</dbReference>
<evidence type="ECO:0000256" key="12">
    <source>
        <dbReference type="SAM" id="Phobius"/>
    </source>
</evidence>
<dbReference type="SMART" id="SM00184">
    <property type="entry name" value="RING"/>
    <property type="match status" value="1"/>
</dbReference>
<evidence type="ECO:0000256" key="11">
    <source>
        <dbReference type="PROSITE-ProRule" id="PRU00175"/>
    </source>
</evidence>
<protein>
    <recommendedName>
        <fullName evidence="2">E3 ubiquitin-protein ligase RNF170</fullName>
    </recommendedName>
    <alternativeName>
        <fullName evidence="10">RING finger protein 170</fullName>
    </alternativeName>
    <alternativeName>
        <fullName evidence="9">RING-type E3 ubiquitin transferase RNF170</fullName>
    </alternativeName>
</protein>
<dbReference type="AlphaFoldDB" id="A0A6J8DG36"/>
<keyword evidence="7 12" id="KW-1133">Transmembrane helix</keyword>
<feature type="domain" description="RING-type" evidence="13">
    <location>
        <begin position="75"/>
        <end position="148"/>
    </location>
</feature>
<dbReference type="SUPFAM" id="SSF57850">
    <property type="entry name" value="RING/U-box"/>
    <property type="match status" value="1"/>
</dbReference>
<dbReference type="PANTHER" id="PTHR22894:SF5">
    <property type="entry name" value="RING-TYPE DOMAIN-CONTAINING PROTEIN"/>
    <property type="match status" value="1"/>
</dbReference>
<dbReference type="InterPro" id="IPR010652">
    <property type="entry name" value="DUF1232"/>
</dbReference>
<dbReference type="InterPro" id="IPR017907">
    <property type="entry name" value="Znf_RING_CS"/>
</dbReference>
<evidence type="ECO:0000256" key="8">
    <source>
        <dbReference type="ARBA" id="ARBA00023136"/>
    </source>
</evidence>
<dbReference type="InterPro" id="IPR013083">
    <property type="entry name" value="Znf_RING/FYVE/PHD"/>
</dbReference>
<dbReference type="UniPathway" id="UPA00143"/>
<evidence type="ECO:0000313" key="15">
    <source>
        <dbReference type="Proteomes" id="UP000507470"/>
    </source>
</evidence>
<keyword evidence="4" id="KW-0479">Metal-binding</keyword>
<evidence type="ECO:0000256" key="4">
    <source>
        <dbReference type="ARBA" id="ARBA00022723"/>
    </source>
</evidence>
<gene>
    <name evidence="14" type="ORF">MCOR_41054</name>
</gene>
<feature type="transmembrane region" description="Helical" evidence="12">
    <location>
        <begin position="209"/>
        <end position="235"/>
    </location>
</feature>
<dbReference type="GO" id="GO:0008270">
    <property type="term" value="F:zinc ion binding"/>
    <property type="evidence" value="ECO:0007669"/>
    <property type="project" value="UniProtKB-KW"/>
</dbReference>
<accession>A0A6J8DG36</accession>
<organism evidence="14 15">
    <name type="scientific">Mytilus coruscus</name>
    <name type="common">Sea mussel</name>
    <dbReference type="NCBI Taxonomy" id="42192"/>
    <lineage>
        <taxon>Eukaryota</taxon>
        <taxon>Metazoa</taxon>
        <taxon>Spiralia</taxon>
        <taxon>Lophotrochozoa</taxon>
        <taxon>Mollusca</taxon>
        <taxon>Bivalvia</taxon>
        <taxon>Autobranchia</taxon>
        <taxon>Pteriomorphia</taxon>
        <taxon>Mytilida</taxon>
        <taxon>Mytiloidea</taxon>
        <taxon>Mytilidae</taxon>
        <taxon>Mytilinae</taxon>
        <taxon>Mytilus</taxon>
    </lineage>
</organism>
<evidence type="ECO:0000256" key="2">
    <source>
        <dbReference type="ARBA" id="ARBA00014068"/>
    </source>
</evidence>
<dbReference type="GO" id="GO:0016567">
    <property type="term" value="P:protein ubiquitination"/>
    <property type="evidence" value="ECO:0007669"/>
    <property type="project" value="UniProtKB-UniPathway"/>
</dbReference>
<dbReference type="Proteomes" id="UP000507470">
    <property type="component" value="Unassembled WGS sequence"/>
</dbReference>
<keyword evidence="3 12" id="KW-0812">Transmembrane</keyword>
<feature type="transmembrane region" description="Helical" evidence="12">
    <location>
        <begin position="9"/>
        <end position="28"/>
    </location>
</feature>
<dbReference type="GO" id="GO:0012505">
    <property type="term" value="C:endomembrane system"/>
    <property type="evidence" value="ECO:0007669"/>
    <property type="project" value="UniProtKB-SubCell"/>
</dbReference>
<dbReference type="GO" id="GO:0061630">
    <property type="term" value="F:ubiquitin protein ligase activity"/>
    <property type="evidence" value="ECO:0007669"/>
    <property type="project" value="InterPro"/>
</dbReference>
<keyword evidence="14" id="KW-0012">Acyltransferase</keyword>
<dbReference type="OrthoDB" id="9049620at2759"/>
<dbReference type="PROSITE" id="PS00518">
    <property type="entry name" value="ZF_RING_1"/>
    <property type="match status" value="1"/>
</dbReference>
<dbReference type="CDD" id="cd16553">
    <property type="entry name" value="RING-HC_RNF170"/>
    <property type="match status" value="1"/>
</dbReference>
<dbReference type="InterPro" id="IPR001841">
    <property type="entry name" value="Znf_RING"/>
</dbReference>
<reference evidence="14 15" key="1">
    <citation type="submission" date="2020-06" db="EMBL/GenBank/DDBJ databases">
        <authorList>
            <person name="Li R."/>
            <person name="Bekaert M."/>
        </authorList>
    </citation>
    <scope>NUCLEOTIDE SEQUENCE [LARGE SCALE GENOMIC DNA]</scope>
    <source>
        <strain evidence="15">wild</strain>
    </source>
</reference>
<evidence type="ECO:0000256" key="10">
    <source>
        <dbReference type="ARBA" id="ARBA00031107"/>
    </source>
</evidence>
<evidence type="ECO:0000256" key="1">
    <source>
        <dbReference type="ARBA" id="ARBA00004127"/>
    </source>
</evidence>
<evidence type="ECO:0000256" key="9">
    <source>
        <dbReference type="ARBA" id="ARBA00030110"/>
    </source>
</evidence>
<keyword evidence="15" id="KW-1185">Reference proteome</keyword>
<keyword evidence="8 12" id="KW-0472">Membrane</keyword>
<keyword evidence="14" id="KW-0808">Transferase</keyword>
<keyword evidence="6" id="KW-0862">Zinc</keyword>
<evidence type="ECO:0000256" key="6">
    <source>
        <dbReference type="ARBA" id="ARBA00022833"/>
    </source>
</evidence>
<evidence type="ECO:0000313" key="14">
    <source>
        <dbReference type="EMBL" id="CAC5407598.1"/>
    </source>
</evidence>
<feature type="transmembrane region" description="Helical" evidence="12">
    <location>
        <begin position="109"/>
        <end position="130"/>
    </location>
</feature>
<keyword evidence="5 11" id="KW-0863">Zinc-finger</keyword>
<evidence type="ECO:0000256" key="5">
    <source>
        <dbReference type="ARBA" id="ARBA00022771"/>
    </source>
</evidence>